<comment type="caution">
    <text evidence="1">The sequence shown here is derived from an EMBL/GenBank/DDBJ whole genome shotgun (WGS) entry which is preliminary data.</text>
</comment>
<evidence type="ECO:0000313" key="2">
    <source>
        <dbReference type="Proteomes" id="UP000621510"/>
    </source>
</evidence>
<reference evidence="1 2" key="1">
    <citation type="submission" date="2021-01" db="EMBL/GenBank/DDBJ databases">
        <title>WGS of actinomycetes isolated from Thailand.</title>
        <authorList>
            <person name="Thawai C."/>
        </authorList>
    </citation>
    <scope>NUCLEOTIDE SEQUENCE [LARGE SCALE GENOMIC DNA]</scope>
    <source>
        <strain evidence="1 2">CA3R110</strain>
    </source>
</reference>
<evidence type="ECO:0000313" key="1">
    <source>
        <dbReference type="EMBL" id="MBL1120741.1"/>
    </source>
</evidence>
<sequence>MVRPPASCPHHHGRALPDTVIRRAGSRASDAGWHLYPVPLPRPADDYRRYDVEITELCVRRALSDEEHAQAEHRLRALLQPHVAAIRAASQ</sequence>
<gene>
    <name evidence="1" type="ORF">JK364_52065</name>
</gene>
<proteinExistence type="predicted"/>
<dbReference type="RefSeq" id="WP_201858497.1">
    <property type="nucleotide sequence ID" value="NZ_JAERRG010000062.1"/>
</dbReference>
<dbReference type="EMBL" id="JAERRG010000062">
    <property type="protein sequence ID" value="MBL1120741.1"/>
    <property type="molecule type" value="Genomic_DNA"/>
</dbReference>
<accession>A0ABS1Q7T9</accession>
<protein>
    <submittedName>
        <fullName evidence="1">Uncharacterized protein</fullName>
    </submittedName>
</protein>
<organism evidence="1 2">
    <name type="scientific">Streptomyces endocoffeicus</name>
    <dbReference type="NCBI Taxonomy" id="2898945"/>
    <lineage>
        <taxon>Bacteria</taxon>
        <taxon>Bacillati</taxon>
        <taxon>Actinomycetota</taxon>
        <taxon>Actinomycetes</taxon>
        <taxon>Kitasatosporales</taxon>
        <taxon>Streptomycetaceae</taxon>
        <taxon>Streptomyces</taxon>
    </lineage>
</organism>
<keyword evidence="2" id="KW-1185">Reference proteome</keyword>
<dbReference type="Proteomes" id="UP000621510">
    <property type="component" value="Unassembled WGS sequence"/>
</dbReference>
<name>A0ABS1Q7T9_9ACTN</name>